<evidence type="ECO:0000313" key="1">
    <source>
        <dbReference type="EMBL" id="MBD3323348.1"/>
    </source>
</evidence>
<organism evidence="1 2">
    <name type="scientific">candidate division KSB3 bacterium</name>
    <dbReference type="NCBI Taxonomy" id="2044937"/>
    <lineage>
        <taxon>Bacteria</taxon>
        <taxon>candidate division KSB3</taxon>
    </lineage>
</organism>
<name>A0A9D5JSF2_9BACT</name>
<dbReference type="Proteomes" id="UP000649604">
    <property type="component" value="Unassembled WGS sequence"/>
</dbReference>
<proteinExistence type="predicted"/>
<dbReference type="Pfam" id="PF21842">
    <property type="entry name" value="DUF6901"/>
    <property type="match status" value="1"/>
</dbReference>
<reference evidence="1" key="1">
    <citation type="submission" date="2019-11" db="EMBL/GenBank/DDBJ databases">
        <title>Microbial mats filling the niche in hypersaline microbial mats.</title>
        <authorList>
            <person name="Wong H.L."/>
            <person name="Macleod F.I."/>
            <person name="White R.A. III"/>
            <person name="Burns B.P."/>
        </authorList>
    </citation>
    <scope>NUCLEOTIDE SEQUENCE</scope>
    <source>
        <strain evidence="1">Rbin_158</strain>
    </source>
</reference>
<gene>
    <name evidence="1" type="ORF">GF339_02120</name>
</gene>
<protein>
    <submittedName>
        <fullName evidence="1">Uncharacterized protein</fullName>
    </submittedName>
</protein>
<dbReference type="InterPro" id="IPR054196">
    <property type="entry name" value="DUF6901"/>
</dbReference>
<dbReference type="EMBL" id="WJJP01000059">
    <property type="protein sequence ID" value="MBD3323348.1"/>
    <property type="molecule type" value="Genomic_DNA"/>
</dbReference>
<dbReference type="AlphaFoldDB" id="A0A9D5JSF2"/>
<evidence type="ECO:0000313" key="2">
    <source>
        <dbReference type="Proteomes" id="UP000649604"/>
    </source>
</evidence>
<comment type="caution">
    <text evidence="1">The sequence shown here is derived from an EMBL/GenBank/DDBJ whole genome shotgun (WGS) entry which is preliminary data.</text>
</comment>
<accession>A0A9D5JSF2</accession>
<sequence length="232" mass="26478">MAVMTLYYCFRFDDDAEEIFPLEIDPQNFELINNIPETLPSWTELTFQQCSHCPLDPDQHPYCPLAANLVNIVTRFSTFLPYEEVHLDVISEDRVTSQDTTIQAAVGSLMGLVMATSGCPHTVYFKPMARFHVPLASTEETIYRSVSMYLMAQYFLHKEGKAIDLNLEGLAQIYENSHIVNTTIAERFLAASKKDSSIDAVVQLDIYAMTFLGIPEESLEDLRPLFRPFFRE</sequence>